<keyword evidence="3 9" id="KW-0489">Methyltransferase</keyword>
<dbReference type="InterPro" id="IPR020596">
    <property type="entry name" value="rRNA_Ade_Mease_Trfase_CS"/>
</dbReference>
<evidence type="ECO:0000256" key="3">
    <source>
        <dbReference type="ARBA" id="ARBA00022603"/>
    </source>
</evidence>
<dbReference type="EC" id="2.1.1.-" evidence="10"/>
<proteinExistence type="inferred from homology"/>
<dbReference type="Proteomes" id="UP001174909">
    <property type="component" value="Unassembled WGS sequence"/>
</dbReference>
<dbReference type="CDD" id="cd02440">
    <property type="entry name" value="AdoMet_MTases"/>
    <property type="match status" value="1"/>
</dbReference>
<comment type="subunit">
    <text evidence="7">Part of the small subunit (SSU) processome, composed of more than 70 proteins and the RNA chaperone small nucleolar RNA (snoRNA) U3.</text>
</comment>
<evidence type="ECO:0000256" key="2">
    <source>
        <dbReference type="ARBA" id="ARBA00022552"/>
    </source>
</evidence>
<name>A0AA35W344_GEOBA</name>
<dbReference type="InterPro" id="IPR001737">
    <property type="entry name" value="KsgA/Erm"/>
</dbReference>
<dbReference type="EMBL" id="CASHTH010000036">
    <property type="protein sequence ID" value="CAI7989792.1"/>
    <property type="molecule type" value="Genomic_DNA"/>
</dbReference>
<comment type="function">
    <text evidence="8">Specifically dimethylates two adjacent adenosines in the loop of a conserved hairpin near the 3'-end of 18S rRNA in the 40S particle. Involved in the pre-rRNA processing steps leading to small-subunit rRNA production independently of its RNA-modifying catalytic activity. Part of the small subunit (SSU) processome, first precursor of the small eukaryotic ribosomal subunit. During the assembly of the SSU processome in the nucleolus, many ribosome biogenesis factors, an RNA chaperone and ribosomal proteins associate with the nascent pre-rRNA and work in concert to generate RNA folding, modifications, rearrangements and cleavage as well as targeted degradation of pre-ribosomal RNA by the RNA exosome.</text>
</comment>
<dbReference type="InterPro" id="IPR020598">
    <property type="entry name" value="rRNA_Ade_methylase_Trfase_N"/>
</dbReference>
<evidence type="ECO:0000256" key="6">
    <source>
        <dbReference type="ARBA" id="ARBA00022884"/>
    </source>
</evidence>
<feature type="binding site" evidence="9">
    <location>
        <position position="108"/>
    </location>
    <ligand>
        <name>S-adenosyl-L-methionine</name>
        <dbReference type="ChEBI" id="CHEBI:59789"/>
    </ligand>
</feature>
<organism evidence="12 13">
    <name type="scientific">Geodia barretti</name>
    <name type="common">Barrett's horny sponge</name>
    <dbReference type="NCBI Taxonomy" id="519541"/>
    <lineage>
        <taxon>Eukaryota</taxon>
        <taxon>Metazoa</taxon>
        <taxon>Porifera</taxon>
        <taxon>Demospongiae</taxon>
        <taxon>Heteroscleromorpha</taxon>
        <taxon>Tetractinellida</taxon>
        <taxon>Astrophorina</taxon>
        <taxon>Geodiidae</taxon>
        <taxon>Geodia</taxon>
    </lineage>
</organism>
<dbReference type="Pfam" id="PF00398">
    <property type="entry name" value="RrnaAD"/>
    <property type="match status" value="1"/>
</dbReference>
<evidence type="ECO:0000256" key="7">
    <source>
        <dbReference type="ARBA" id="ARBA00035020"/>
    </source>
</evidence>
<feature type="binding site" evidence="9">
    <location>
        <position position="16"/>
    </location>
    <ligand>
        <name>S-adenosyl-L-methionine</name>
        <dbReference type="ChEBI" id="CHEBI:59789"/>
    </ligand>
</feature>
<evidence type="ECO:0000256" key="8">
    <source>
        <dbReference type="ARBA" id="ARBA00046134"/>
    </source>
</evidence>
<dbReference type="SMART" id="SM00650">
    <property type="entry name" value="rADc"/>
    <property type="match status" value="1"/>
</dbReference>
<evidence type="ECO:0000259" key="11">
    <source>
        <dbReference type="SMART" id="SM00650"/>
    </source>
</evidence>
<comment type="caution">
    <text evidence="12">The sequence shown here is derived from an EMBL/GenBank/DDBJ whole genome shotgun (WGS) entry which is preliminary data.</text>
</comment>
<feature type="domain" description="Ribosomal RNA adenine methylase transferase N-terminal" evidence="11">
    <location>
        <begin position="21"/>
        <end position="191"/>
    </location>
</feature>
<feature type="binding site" evidence="9">
    <location>
        <position position="62"/>
    </location>
    <ligand>
        <name>S-adenosyl-L-methionine</name>
        <dbReference type="ChEBI" id="CHEBI:59789"/>
    </ligand>
</feature>
<keyword evidence="4 9" id="KW-0808">Transferase</keyword>
<keyword evidence="13" id="KW-1185">Reference proteome</keyword>
<accession>A0AA35W344</accession>
<comment type="similarity">
    <text evidence="9 10">Belongs to the class I-like SAM-binding methyltransferase superfamily. rRNA adenine N(6)-methyltransferase family.</text>
</comment>
<dbReference type="GO" id="GO:0000179">
    <property type="term" value="F:rRNA (adenine-N6,N6-)-dimethyltransferase activity"/>
    <property type="evidence" value="ECO:0007669"/>
    <property type="project" value="UniProtKB-UniRule"/>
</dbReference>
<reference evidence="12" key="1">
    <citation type="submission" date="2023-03" db="EMBL/GenBank/DDBJ databases">
        <authorList>
            <person name="Steffen K."/>
            <person name="Cardenas P."/>
        </authorList>
    </citation>
    <scope>NUCLEOTIDE SEQUENCE</scope>
</reference>
<dbReference type="AlphaFoldDB" id="A0AA35W344"/>
<evidence type="ECO:0000256" key="4">
    <source>
        <dbReference type="ARBA" id="ARBA00022679"/>
    </source>
</evidence>
<feature type="binding site" evidence="9">
    <location>
        <position position="41"/>
    </location>
    <ligand>
        <name>S-adenosyl-L-methionine</name>
        <dbReference type="ChEBI" id="CHEBI:59789"/>
    </ligand>
</feature>
<dbReference type="InterPro" id="IPR011530">
    <property type="entry name" value="rRNA_adenine_dimethylase"/>
</dbReference>
<dbReference type="SUPFAM" id="SSF53335">
    <property type="entry name" value="S-adenosyl-L-methionine-dependent methyltransferases"/>
    <property type="match status" value="1"/>
</dbReference>
<dbReference type="HAMAP" id="MF_00607">
    <property type="entry name" value="16SrRNA_methyltr_A"/>
    <property type="match status" value="1"/>
</dbReference>
<dbReference type="Gene3D" id="3.40.50.150">
    <property type="entry name" value="Vaccinia Virus protein VP39"/>
    <property type="match status" value="1"/>
</dbReference>
<dbReference type="NCBIfam" id="TIGR00755">
    <property type="entry name" value="ksgA"/>
    <property type="match status" value="1"/>
</dbReference>
<protein>
    <recommendedName>
        <fullName evidence="10">rRNA adenine N(6)-methyltransferase</fullName>
        <ecNumber evidence="10">2.1.1.-</ecNumber>
    </recommendedName>
</protein>
<evidence type="ECO:0000256" key="1">
    <source>
        <dbReference type="ARBA" id="ARBA00022490"/>
    </source>
</evidence>
<evidence type="ECO:0000256" key="5">
    <source>
        <dbReference type="ARBA" id="ARBA00022691"/>
    </source>
</evidence>
<dbReference type="InterPro" id="IPR023165">
    <property type="entry name" value="rRNA_Ade_diMease-like_C"/>
</dbReference>
<evidence type="ECO:0000256" key="9">
    <source>
        <dbReference type="PROSITE-ProRule" id="PRU01026"/>
    </source>
</evidence>
<dbReference type="PROSITE" id="PS51689">
    <property type="entry name" value="SAM_RNA_A_N6_MT"/>
    <property type="match status" value="1"/>
</dbReference>
<dbReference type="PROSITE" id="PS01131">
    <property type="entry name" value="RRNA_A_DIMETH"/>
    <property type="match status" value="1"/>
</dbReference>
<keyword evidence="1" id="KW-0963">Cytoplasm</keyword>
<dbReference type="GO" id="GO:0003723">
    <property type="term" value="F:RNA binding"/>
    <property type="evidence" value="ECO:0007669"/>
    <property type="project" value="UniProtKB-UniRule"/>
</dbReference>
<feature type="binding site" evidence="9">
    <location>
        <position position="14"/>
    </location>
    <ligand>
        <name>S-adenosyl-L-methionine</name>
        <dbReference type="ChEBI" id="CHEBI:59789"/>
    </ligand>
</feature>
<dbReference type="InterPro" id="IPR029063">
    <property type="entry name" value="SAM-dependent_MTases_sf"/>
</dbReference>
<feature type="binding site" evidence="9">
    <location>
        <position position="87"/>
    </location>
    <ligand>
        <name>S-adenosyl-L-methionine</name>
        <dbReference type="ChEBI" id="CHEBI:59789"/>
    </ligand>
</feature>
<keyword evidence="6 9" id="KW-0694">RNA-binding</keyword>
<dbReference type="Gene3D" id="1.10.8.100">
    <property type="entry name" value="Ribosomal RNA adenine dimethylase-like, domain 2"/>
    <property type="match status" value="1"/>
</dbReference>
<sequence length="280" mass="30859">MPQYSPAKKSLGQNFLVDRRIVTRIIAAAELTPEDTVLEVGPGRGTLTRPLAEYAASLTAIELDDDLAAALTTEFASEPHVRVIHADAREIDISTIAPPHAPYKLIANLPYYAAQPIVRRFLEAEHKPTLMVIMLQREVARTMTAAPGDMSLLSVATQLYGKPRIVTSVPPRAFRPAPKVTSAVVRIDVFPRPALPIDSIDAFFTLVRAGFSAPRKQIHNCLQQGLSIPRIDAEALLSDADIDARRRPQTLSLVDWGSLYAAWRLRYPDTHADAEGLREN</sequence>
<gene>
    <name evidence="12" type="ORF">GBAR_LOCUS334</name>
</gene>
<dbReference type="PANTHER" id="PTHR11727">
    <property type="entry name" value="DIMETHYLADENOSINE TRANSFERASE"/>
    <property type="match status" value="1"/>
</dbReference>
<dbReference type="GO" id="GO:0005829">
    <property type="term" value="C:cytosol"/>
    <property type="evidence" value="ECO:0007669"/>
    <property type="project" value="TreeGrafter"/>
</dbReference>
<keyword evidence="2 10" id="KW-0698">rRNA processing</keyword>
<evidence type="ECO:0000256" key="10">
    <source>
        <dbReference type="RuleBase" id="RU362106"/>
    </source>
</evidence>
<dbReference type="PANTHER" id="PTHR11727:SF7">
    <property type="entry name" value="DIMETHYLADENOSINE TRANSFERASE-RELATED"/>
    <property type="match status" value="1"/>
</dbReference>
<evidence type="ECO:0000313" key="13">
    <source>
        <dbReference type="Proteomes" id="UP001174909"/>
    </source>
</evidence>
<evidence type="ECO:0000313" key="12">
    <source>
        <dbReference type="EMBL" id="CAI7989792.1"/>
    </source>
</evidence>
<keyword evidence="5 9" id="KW-0949">S-adenosyl-L-methionine</keyword>